<protein>
    <submittedName>
        <fullName evidence="3">Cell wall hydrolase</fullName>
    </submittedName>
</protein>
<dbReference type="Pfam" id="PF07486">
    <property type="entry name" value="Hydrolase_2"/>
    <property type="match status" value="1"/>
</dbReference>
<gene>
    <name evidence="3" type="ORF">N0B51_08925</name>
</gene>
<dbReference type="EMBL" id="JAOAMV010000004">
    <property type="protein sequence ID" value="MCT2559103.1"/>
    <property type="molecule type" value="Genomic_DNA"/>
</dbReference>
<dbReference type="AlphaFoldDB" id="A0A9X2W1B8"/>
<evidence type="ECO:0000256" key="1">
    <source>
        <dbReference type="SAM" id="MobiDB-lite"/>
    </source>
</evidence>
<feature type="domain" description="Cell wall hydrolase SleB" evidence="2">
    <location>
        <begin position="157"/>
        <end position="266"/>
    </location>
</feature>
<feature type="region of interest" description="Disordered" evidence="1">
    <location>
        <begin position="1"/>
        <end position="22"/>
    </location>
</feature>
<proteinExistence type="predicted"/>
<dbReference type="RefSeq" id="WP_259961975.1">
    <property type="nucleotide sequence ID" value="NZ_JAOAMV010000004.1"/>
</dbReference>
<dbReference type="Gene3D" id="1.10.10.2520">
    <property type="entry name" value="Cell wall hydrolase SleB, domain 1"/>
    <property type="match status" value="1"/>
</dbReference>
<organism evidence="3 4">
    <name type="scientific">Tsuneonella litorea</name>
    <dbReference type="NCBI Taxonomy" id="2976475"/>
    <lineage>
        <taxon>Bacteria</taxon>
        <taxon>Pseudomonadati</taxon>
        <taxon>Pseudomonadota</taxon>
        <taxon>Alphaproteobacteria</taxon>
        <taxon>Sphingomonadales</taxon>
        <taxon>Erythrobacteraceae</taxon>
        <taxon>Tsuneonella</taxon>
    </lineage>
</organism>
<keyword evidence="4" id="KW-1185">Reference proteome</keyword>
<evidence type="ECO:0000313" key="4">
    <source>
        <dbReference type="Proteomes" id="UP001142648"/>
    </source>
</evidence>
<keyword evidence="3" id="KW-0378">Hydrolase</keyword>
<dbReference type="InterPro" id="IPR042047">
    <property type="entry name" value="SleB_dom1"/>
</dbReference>
<name>A0A9X2W1B8_9SPHN</name>
<dbReference type="InterPro" id="IPR011105">
    <property type="entry name" value="Cell_wall_hydrolase_SleB"/>
</dbReference>
<comment type="caution">
    <text evidence="3">The sequence shown here is derived from an EMBL/GenBank/DDBJ whole genome shotgun (WGS) entry which is preliminary data.</text>
</comment>
<evidence type="ECO:0000313" key="3">
    <source>
        <dbReference type="EMBL" id="MCT2559103.1"/>
    </source>
</evidence>
<accession>A0A9X2W1B8</accession>
<reference evidence="3" key="1">
    <citation type="submission" date="2022-09" db="EMBL/GenBank/DDBJ databases">
        <title>The genome sequence of Tsuneonella sp. YG55.</title>
        <authorList>
            <person name="Liu Y."/>
        </authorList>
    </citation>
    <scope>NUCLEOTIDE SEQUENCE</scope>
    <source>
        <strain evidence="3">YG55</strain>
    </source>
</reference>
<dbReference type="GO" id="GO:0016787">
    <property type="term" value="F:hydrolase activity"/>
    <property type="evidence" value="ECO:0007669"/>
    <property type="project" value="UniProtKB-KW"/>
</dbReference>
<sequence length="385" mass="40487">MNPTPARHPATARLSPRKPAGDGWRAALGNAIAGPHRGRRLFALAAAVGVPAMAAPGEWRTFDLAADPAEAPVTAMPFERPGESFPGSAFFYLEDLPPLPTGDAPAPLESVVHPGDEPAATGPEGPAARAFTETGTGLDKARALQCMTMALYYEAANEPTEGQRAVAQVILNRVAHPSYPNSVCAVVFQGSERRTGCQFSFTCDGSLERRPARESWNRARRVAMSALGGAVYRPVGLATHYHATYVLPYWAESLANVGTIGLHTFYKWRGAAGAADAFGARYAGREPLPVPHPRSYSDPAGSAPDPVVLAQAYEAARAKAAAVQGAGYLPPAPQVQVPPLAVRGGEPILAAGNLPRASGVRAEYANSGRWIAEPGTITARDVNSR</sequence>
<evidence type="ECO:0000259" key="2">
    <source>
        <dbReference type="Pfam" id="PF07486"/>
    </source>
</evidence>
<dbReference type="Proteomes" id="UP001142648">
    <property type="component" value="Unassembled WGS sequence"/>
</dbReference>